<sequence>MSEPHAEHPAGDAPVGVAPTGSIPGPGLATAGEAGADGDLLQESLVAADLLSDAIGSMRGRLVGSGGIVRANNIILGDATVGTLVGRDHLAGAPGRRIVPSGAVSTGLLAQLAGTFAAPAVFEQMCHRLRTESLVLLRAPSGWGRTATALRALDRESGAGVHKLNPDVQLRSLDIELTPDLGYLLESSGAAQMLRSSSYHLEQLSHTLAARDCRMVVVLDDTTELPAEIGRFVLDGGEPADAIRVVGAHLHEESTELLSDPAVRQLLAGMAQIRPPARALVLLAAELAEVSAGRAVLADVVERHSAADDDRFRDWFDNELDTETRAFVIAVAVFHRMPLNFVSAAGRTLHEFVGHAEEPDEKKRSRSIFGSPISRLLDSARAESFTADEETDYGRIPARAVRFLDERYPERVLDYVWREYHAAHHPIREWLREFGGSPDLAVCAHAGVAVGLLSASEFERARELLIEPWALSGNRHERFAAIGALQLPCLRPELAPPILNMIRAWMGRDQPLPLRTAATEALGTAIGQTMPDRSITLLRRAARSTEASLRQAASYSLVQLFWSPGLTERALRELESWTRSDKYLLRDTGFRCTLDLSRYKGIDTPHSTATWPLPVWLAEATAHRETVVTLFARLLTAPVHMPAAYDEIRRWVGIAERDHGLCGPLGSLLIDLGTAIDDPETLPYHLSAWADEPRGPRRAVAELLETIAAKEKSA</sequence>
<evidence type="ECO:0000313" key="3">
    <source>
        <dbReference type="Proteomes" id="UP000431401"/>
    </source>
</evidence>
<keyword evidence="3" id="KW-1185">Reference proteome</keyword>
<dbReference type="EMBL" id="WEGI01000010">
    <property type="protein sequence ID" value="MQY29195.1"/>
    <property type="molecule type" value="Genomic_DNA"/>
</dbReference>
<evidence type="ECO:0000313" key="2">
    <source>
        <dbReference type="EMBL" id="MQY29195.1"/>
    </source>
</evidence>
<feature type="region of interest" description="Disordered" evidence="1">
    <location>
        <begin position="1"/>
        <end position="31"/>
    </location>
</feature>
<accession>A0A7K0DTV2</accession>
<dbReference type="Gene3D" id="1.25.10.10">
    <property type="entry name" value="Leucine-rich Repeat Variant"/>
    <property type="match status" value="1"/>
</dbReference>
<dbReference type="SUPFAM" id="SSF48371">
    <property type="entry name" value="ARM repeat"/>
    <property type="match status" value="1"/>
</dbReference>
<dbReference type="InterPro" id="IPR011989">
    <property type="entry name" value="ARM-like"/>
</dbReference>
<evidence type="ECO:0000256" key="1">
    <source>
        <dbReference type="SAM" id="MobiDB-lite"/>
    </source>
</evidence>
<dbReference type="Proteomes" id="UP000431401">
    <property type="component" value="Unassembled WGS sequence"/>
</dbReference>
<proteinExistence type="predicted"/>
<comment type="caution">
    <text evidence="2">The sequence shown here is derived from an EMBL/GenBank/DDBJ whole genome shotgun (WGS) entry which is preliminary data.</text>
</comment>
<feature type="compositionally biased region" description="Basic and acidic residues" evidence="1">
    <location>
        <begin position="1"/>
        <end position="10"/>
    </location>
</feature>
<dbReference type="OrthoDB" id="3286208at2"/>
<organism evidence="2 3">
    <name type="scientific">Nocardia aurantia</name>
    <dbReference type="NCBI Taxonomy" id="2585199"/>
    <lineage>
        <taxon>Bacteria</taxon>
        <taxon>Bacillati</taxon>
        <taxon>Actinomycetota</taxon>
        <taxon>Actinomycetes</taxon>
        <taxon>Mycobacteriales</taxon>
        <taxon>Nocardiaceae</taxon>
        <taxon>Nocardia</taxon>
    </lineage>
</organism>
<dbReference type="AlphaFoldDB" id="A0A7K0DTV2"/>
<name>A0A7K0DTV2_9NOCA</name>
<protein>
    <submittedName>
        <fullName evidence="2">Uncharacterized protein</fullName>
    </submittedName>
</protein>
<dbReference type="InterPro" id="IPR016024">
    <property type="entry name" value="ARM-type_fold"/>
</dbReference>
<dbReference type="RefSeq" id="WP_153345751.1">
    <property type="nucleotide sequence ID" value="NZ_WEGI01000010.1"/>
</dbReference>
<gene>
    <name evidence="2" type="ORF">NRB56_47850</name>
</gene>
<reference evidence="2 3" key="1">
    <citation type="submission" date="2019-10" db="EMBL/GenBank/DDBJ databases">
        <title>Nocardia macrotermitis sp. nov. and Nocardia aurantia sp. nov., isolated from the gut of fungus growing-termite Macrotermes natalensis.</title>
        <authorList>
            <person name="Benndorf R."/>
            <person name="Schwitalla J."/>
            <person name="Martin K."/>
            <person name="De Beer W."/>
            <person name="Kaster A.-K."/>
            <person name="Vollmers J."/>
            <person name="Poulsen M."/>
            <person name="Beemelmanns C."/>
        </authorList>
    </citation>
    <scope>NUCLEOTIDE SEQUENCE [LARGE SCALE GENOMIC DNA]</scope>
    <source>
        <strain evidence="2 3">RB56</strain>
    </source>
</reference>